<evidence type="ECO:0008006" key="4">
    <source>
        <dbReference type="Google" id="ProtNLM"/>
    </source>
</evidence>
<dbReference type="AlphaFoldDB" id="A0AAD4GID1"/>
<dbReference type="Proteomes" id="UP001194468">
    <property type="component" value="Unassembled WGS sequence"/>
</dbReference>
<gene>
    <name evidence="2" type="ORF">L210DRAFT_3528225</name>
</gene>
<feature type="transmembrane region" description="Helical" evidence="1">
    <location>
        <begin position="29"/>
        <end position="49"/>
    </location>
</feature>
<protein>
    <recommendedName>
        <fullName evidence="4">Copper transporter</fullName>
    </recommendedName>
</protein>
<comment type="caution">
    <text evidence="2">The sequence shown here is derived from an EMBL/GenBank/DDBJ whole genome shotgun (WGS) entry which is preliminary data.</text>
</comment>
<keyword evidence="1" id="KW-0812">Transmembrane</keyword>
<sequence length="229" mass="25905">MIMDGWVDYLHVDLLGEHILFRSLRLQSLWSFIPASIVITTVCLLERFLTVILNKNIQPSTVRHSRFATAVWRSSVYGFVTFLRLLYMLIAMSNQLGAIAIVVIMLSLGQFTIEYAEYQEPNFETQVELEEPLLGTSFGRRRPTGRFRARSKPDNIFIHPNESNLARADAVALELGIAGDTELVQGNKTDGKSWQLGKGRDVARETFGGSHRRLIESDIMVFDAGDDRL</sequence>
<evidence type="ECO:0000313" key="3">
    <source>
        <dbReference type="Proteomes" id="UP001194468"/>
    </source>
</evidence>
<organism evidence="2 3">
    <name type="scientific">Boletus edulis BED1</name>
    <dbReference type="NCBI Taxonomy" id="1328754"/>
    <lineage>
        <taxon>Eukaryota</taxon>
        <taxon>Fungi</taxon>
        <taxon>Dikarya</taxon>
        <taxon>Basidiomycota</taxon>
        <taxon>Agaricomycotina</taxon>
        <taxon>Agaricomycetes</taxon>
        <taxon>Agaricomycetidae</taxon>
        <taxon>Boletales</taxon>
        <taxon>Boletineae</taxon>
        <taxon>Boletaceae</taxon>
        <taxon>Boletoideae</taxon>
        <taxon>Boletus</taxon>
    </lineage>
</organism>
<accession>A0AAD4GID1</accession>
<evidence type="ECO:0000256" key="1">
    <source>
        <dbReference type="SAM" id="Phobius"/>
    </source>
</evidence>
<reference evidence="2" key="1">
    <citation type="submission" date="2019-10" db="EMBL/GenBank/DDBJ databases">
        <authorList>
            <consortium name="DOE Joint Genome Institute"/>
            <person name="Kuo A."/>
            <person name="Miyauchi S."/>
            <person name="Kiss E."/>
            <person name="Drula E."/>
            <person name="Kohler A."/>
            <person name="Sanchez-Garcia M."/>
            <person name="Andreopoulos B."/>
            <person name="Barry K.W."/>
            <person name="Bonito G."/>
            <person name="Buee M."/>
            <person name="Carver A."/>
            <person name="Chen C."/>
            <person name="Cichocki N."/>
            <person name="Clum A."/>
            <person name="Culley D."/>
            <person name="Crous P.W."/>
            <person name="Fauchery L."/>
            <person name="Girlanda M."/>
            <person name="Hayes R."/>
            <person name="Keri Z."/>
            <person name="LaButti K."/>
            <person name="Lipzen A."/>
            <person name="Lombard V."/>
            <person name="Magnuson J."/>
            <person name="Maillard F."/>
            <person name="Morin E."/>
            <person name="Murat C."/>
            <person name="Nolan M."/>
            <person name="Ohm R."/>
            <person name="Pangilinan J."/>
            <person name="Pereira M."/>
            <person name="Perotto S."/>
            <person name="Peter M."/>
            <person name="Riley R."/>
            <person name="Sitrit Y."/>
            <person name="Stielow B."/>
            <person name="Szollosi G."/>
            <person name="Zifcakova L."/>
            <person name="Stursova M."/>
            <person name="Spatafora J.W."/>
            <person name="Tedersoo L."/>
            <person name="Vaario L.-M."/>
            <person name="Yamada A."/>
            <person name="Yan M."/>
            <person name="Wang P."/>
            <person name="Xu J."/>
            <person name="Bruns T."/>
            <person name="Baldrian P."/>
            <person name="Vilgalys R."/>
            <person name="Henrissat B."/>
            <person name="Grigoriev I.V."/>
            <person name="Hibbett D."/>
            <person name="Nagy L.G."/>
            <person name="Martin F.M."/>
        </authorList>
    </citation>
    <scope>NUCLEOTIDE SEQUENCE</scope>
    <source>
        <strain evidence="2">BED1</strain>
    </source>
</reference>
<name>A0AAD4GID1_BOLED</name>
<proteinExistence type="predicted"/>
<keyword evidence="3" id="KW-1185">Reference proteome</keyword>
<evidence type="ECO:0000313" key="2">
    <source>
        <dbReference type="EMBL" id="KAF8445693.1"/>
    </source>
</evidence>
<dbReference type="EMBL" id="WHUW01000005">
    <property type="protein sequence ID" value="KAF8445693.1"/>
    <property type="molecule type" value="Genomic_DNA"/>
</dbReference>
<keyword evidence="1" id="KW-0472">Membrane</keyword>
<reference evidence="2" key="2">
    <citation type="journal article" date="2020" name="Nat. Commun.">
        <title>Large-scale genome sequencing of mycorrhizal fungi provides insights into the early evolution of symbiotic traits.</title>
        <authorList>
            <person name="Miyauchi S."/>
            <person name="Kiss E."/>
            <person name="Kuo A."/>
            <person name="Drula E."/>
            <person name="Kohler A."/>
            <person name="Sanchez-Garcia M."/>
            <person name="Morin E."/>
            <person name="Andreopoulos B."/>
            <person name="Barry K.W."/>
            <person name="Bonito G."/>
            <person name="Buee M."/>
            <person name="Carver A."/>
            <person name="Chen C."/>
            <person name="Cichocki N."/>
            <person name="Clum A."/>
            <person name="Culley D."/>
            <person name="Crous P.W."/>
            <person name="Fauchery L."/>
            <person name="Girlanda M."/>
            <person name="Hayes R.D."/>
            <person name="Keri Z."/>
            <person name="LaButti K."/>
            <person name="Lipzen A."/>
            <person name="Lombard V."/>
            <person name="Magnuson J."/>
            <person name="Maillard F."/>
            <person name="Murat C."/>
            <person name="Nolan M."/>
            <person name="Ohm R.A."/>
            <person name="Pangilinan J."/>
            <person name="Pereira M.F."/>
            <person name="Perotto S."/>
            <person name="Peter M."/>
            <person name="Pfister S."/>
            <person name="Riley R."/>
            <person name="Sitrit Y."/>
            <person name="Stielow J.B."/>
            <person name="Szollosi G."/>
            <person name="Zifcakova L."/>
            <person name="Stursova M."/>
            <person name="Spatafora J.W."/>
            <person name="Tedersoo L."/>
            <person name="Vaario L.M."/>
            <person name="Yamada A."/>
            <person name="Yan M."/>
            <person name="Wang P."/>
            <person name="Xu J."/>
            <person name="Bruns T."/>
            <person name="Baldrian P."/>
            <person name="Vilgalys R."/>
            <person name="Dunand C."/>
            <person name="Henrissat B."/>
            <person name="Grigoriev I.V."/>
            <person name="Hibbett D."/>
            <person name="Nagy L.G."/>
            <person name="Martin F.M."/>
        </authorList>
    </citation>
    <scope>NUCLEOTIDE SEQUENCE</scope>
    <source>
        <strain evidence="2">BED1</strain>
    </source>
</reference>
<keyword evidence="1" id="KW-1133">Transmembrane helix</keyword>